<dbReference type="Gene3D" id="3.40.50.1820">
    <property type="entry name" value="alpha/beta hydrolase"/>
    <property type="match status" value="1"/>
</dbReference>
<keyword evidence="2" id="KW-0732">Signal</keyword>
<evidence type="ECO:0000256" key="2">
    <source>
        <dbReference type="SAM" id="SignalP"/>
    </source>
</evidence>
<dbReference type="Gene3D" id="2.130.10.10">
    <property type="entry name" value="YVTN repeat-like/Quinoprotein amine dehydrogenase"/>
    <property type="match status" value="1"/>
</dbReference>
<evidence type="ECO:0000313" key="5">
    <source>
        <dbReference type="Proteomes" id="UP000030146"/>
    </source>
</evidence>
<dbReference type="InterPro" id="IPR001375">
    <property type="entry name" value="Peptidase_S9_cat"/>
</dbReference>
<dbReference type="InterPro" id="IPR029058">
    <property type="entry name" value="AB_hydrolase_fold"/>
</dbReference>
<dbReference type="RefSeq" id="WP_039426727.1">
    <property type="nucleotide sequence ID" value="NZ_JRAK01000153.1"/>
</dbReference>
<dbReference type="Pfam" id="PF00326">
    <property type="entry name" value="Peptidase_S9"/>
    <property type="match status" value="1"/>
</dbReference>
<feature type="domain" description="Peptidase S9 prolyl oligopeptidase catalytic" evidence="3">
    <location>
        <begin position="622"/>
        <end position="827"/>
    </location>
</feature>
<evidence type="ECO:0000256" key="1">
    <source>
        <dbReference type="ARBA" id="ARBA00022801"/>
    </source>
</evidence>
<dbReference type="EMBL" id="JRAK01000153">
    <property type="protein sequence ID" value="KGN84144.1"/>
    <property type="molecule type" value="Genomic_DNA"/>
</dbReference>
<dbReference type="SUPFAM" id="SSF82171">
    <property type="entry name" value="DPP6 N-terminal domain-like"/>
    <property type="match status" value="1"/>
</dbReference>
<reference evidence="4 5" key="1">
    <citation type="submission" date="2014-08" db="EMBL/GenBank/DDBJ databases">
        <title>Porphyromonas gulae strain:COT-052_OH3439 Genome sequencing.</title>
        <authorList>
            <person name="Wallis C."/>
            <person name="Deusch O."/>
            <person name="O'Flynn C."/>
            <person name="Davis I."/>
            <person name="Jospin G."/>
            <person name="Darling A.E."/>
            <person name="Coil D.A."/>
            <person name="Alexiev A."/>
            <person name="Horsfall A."/>
            <person name="Kirkwood N."/>
            <person name="Harris S."/>
            <person name="Eisen J.A."/>
        </authorList>
    </citation>
    <scope>NUCLEOTIDE SEQUENCE [LARGE SCALE GENOMIC DNA]</scope>
    <source>
        <strain evidence="5">COT-052 OH3439</strain>
    </source>
</reference>
<comment type="caution">
    <text evidence="4">The sequence shown here is derived from an EMBL/GenBank/DDBJ whole genome shotgun (WGS) entry which is preliminary data.</text>
</comment>
<feature type="chain" id="PRO_5001986647" evidence="2">
    <location>
        <begin position="21"/>
        <end position="841"/>
    </location>
</feature>
<protein>
    <submittedName>
        <fullName evidence="4">Peptidase, S9A/B/C family, catalytic domain protein</fullName>
    </submittedName>
</protein>
<organism evidence="4 5">
    <name type="scientific">Porphyromonas gulae</name>
    <dbReference type="NCBI Taxonomy" id="111105"/>
    <lineage>
        <taxon>Bacteria</taxon>
        <taxon>Pseudomonadati</taxon>
        <taxon>Bacteroidota</taxon>
        <taxon>Bacteroidia</taxon>
        <taxon>Bacteroidales</taxon>
        <taxon>Porphyromonadaceae</taxon>
        <taxon>Porphyromonas</taxon>
    </lineage>
</organism>
<keyword evidence="1" id="KW-0378">Hydrolase</keyword>
<dbReference type="GO" id="GO:0004252">
    <property type="term" value="F:serine-type endopeptidase activity"/>
    <property type="evidence" value="ECO:0007669"/>
    <property type="project" value="TreeGrafter"/>
</dbReference>
<evidence type="ECO:0000313" key="4">
    <source>
        <dbReference type="EMBL" id="KGN84144.1"/>
    </source>
</evidence>
<dbReference type="AlphaFoldDB" id="A0A0A2F6S6"/>
<evidence type="ECO:0000259" key="3">
    <source>
        <dbReference type="Pfam" id="PF00326"/>
    </source>
</evidence>
<sequence>MKKSLLMLLLSAAALSSLEAQTIQQMKAGGPWPVRTAFKTDTVGMNGSKYNPADLLRQVYDATDQDLRNVSADKNGRIAGRKAGSKAERSEMSVYTFALTAEHFAKGDIEVFGQGRMSLWLDDKQIGIADSPDPKGDSTLRFSASLSLVPGTHRLLLKSLLLEGDTTATDVRVVLKPKTARDSSALYPNYTGKERLSLKHMMSGTFLSGGSLSPTGKYVLTSYRVSRDNKPPVTYNQLRDAKGNILLNLNEKDALGWMPHEDMLMVIRKEGNAKRLVAFDPMGKGERTLVPNLPESQFRMSPDARYYLFYKQEKGPGKDPLFIRHLDPDDRQSGWRDRSQIYLLNAESGVYGPLTFGYSTTYIYDIAPDSKRALIGTLSTDWTCRPFRFATIMEYNMETGKADTLISRDPFIDGIQYTPDGKHLIVMGSADAFGNIGLNLKSGLTPNSYDKQFFLFDLSTRKATALTKNFDPSVSAGRFDRKNNYYYFRAENGSRKQLYRLNLKTLEISRIQTGEDVVQWFGVAADNGAVWYSGQSANNADRLYRLDGAKGKLVWDLSAEKLANIDFTPARDWDYTAPDGTVVEGWYYLPPQFDPSKKYPMLVYYYGGTSPINRTLEGHYSLAMYAAQGYVVYTLNPSGTTGYGQEYAARHVNAWGDRTADEIIGATKEFVRTHSFVNGKKVGCFGASYGGFMTQYLQTKTDIFAAAVSHAGISSISNYWGSGYWGMGYSTVASADSYPWNNPDLYAGHSPLFRADKIHTPLLLLHGSVDTNVPTAESVNLYNALKILGREVEFIEFTEQDHFILEPERRIRWTNSIFAWFARWLQDDPTWWNELYPPVNL</sequence>
<proteinExistence type="predicted"/>
<dbReference type="InterPro" id="IPR015943">
    <property type="entry name" value="WD40/YVTN_repeat-like_dom_sf"/>
</dbReference>
<accession>A0A0A2F6S6</accession>
<gene>
    <name evidence="4" type="ORF">HR15_11310</name>
</gene>
<feature type="signal peptide" evidence="2">
    <location>
        <begin position="1"/>
        <end position="20"/>
    </location>
</feature>
<dbReference type="Proteomes" id="UP000030146">
    <property type="component" value="Unassembled WGS sequence"/>
</dbReference>
<name>A0A0A2F6S6_9PORP</name>
<dbReference type="GO" id="GO:0006508">
    <property type="term" value="P:proteolysis"/>
    <property type="evidence" value="ECO:0007669"/>
    <property type="project" value="InterPro"/>
</dbReference>
<keyword evidence="5" id="KW-1185">Reference proteome</keyword>
<dbReference type="SUPFAM" id="SSF53474">
    <property type="entry name" value="alpha/beta-Hydrolases"/>
    <property type="match status" value="1"/>
</dbReference>
<dbReference type="PANTHER" id="PTHR42776">
    <property type="entry name" value="SERINE PEPTIDASE S9 FAMILY MEMBER"/>
    <property type="match status" value="1"/>
</dbReference>
<dbReference type="PANTHER" id="PTHR42776:SF4">
    <property type="entry name" value="ACYLAMINO-ACID-RELEASING ENZYME"/>
    <property type="match status" value="1"/>
</dbReference>